<dbReference type="Proteomes" id="UP001221142">
    <property type="component" value="Unassembled WGS sequence"/>
</dbReference>
<accession>A0AAD7B1J6</accession>
<gene>
    <name evidence="2" type="ORF">FB45DRAFT_1067907</name>
</gene>
<dbReference type="EMBL" id="JARKIF010000050">
    <property type="protein sequence ID" value="KAJ7607350.1"/>
    <property type="molecule type" value="Genomic_DNA"/>
</dbReference>
<proteinExistence type="predicted"/>
<reference evidence="2" key="1">
    <citation type="submission" date="2023-03" db="EMBL/GenBank/DDBJ databases">
        <title>Massive genome expansion in bonnet fungi (Mycena s.s.) driven by repeated elements and novel gene families across ecological guilds.</title>
        <authorList>
            <consortium name="Lawrence Berkeley National Laboratory"/>
            <person name="Harder C.B."/>
            <person name="Miyauchi S."/>
            <person name="Viragh M."/>
            <person name="Kuo A."/>
            <person name="Thoen E."/>
            <person name="Andreopoulos B."/>
            <person name="Lu D."/>
            <person name="Skrede I."/>
            <person name="Drula E."/>
            <person name="Henrissat B."/>
            <person name="Morin E."/>
            <person name="Kohler A."/>
            <person name="Barry K."/>
            <person name="LaButti K."/>
            <person name="Morin E."/>
            <person name="Salamov A."/>
            <person name="Lipzen A."/>
            <person name="Mereny Z."/>
            <person name="Hegedus B."/>
            <person name="Baldrian P."/>
            <person name="Stursova M."/>
            <person name="Weitz H."/>
            <person name="Taylor A."/>
            <person name="Grigoriev I.V."/>
            <person name="Nagy L.G."/>
            <person name="Martin F."/>
            <person name="Kauserud H."/>
        </authorList>
    </citation>
    <scope>NUCLEOTIDE SEQUENCE</scope>
    <source>
        <strain evidence="2">9284</strain>
    </source>
</reference>
<sequence length="399" mass="45524">MPNVIAHTGIRDIRDGRGDIYTFWSWSYRRLLVVQAIGLTVEDAKTRDLHLEKIQSCIDSIDFEHEDGWAYLVDKPTGPRIIHKPRKVYQIPCDFLWAPRVDVSEIDMQKIHHGKGRAIWRGKEVDVHIGCDDVELTVIEDETRALKATMGMDVTYGIVGHIFRGEKLVGVMRESSRASRTVGLADRAAVYAAFALLETAFILHTHILDIQSIAMSETGRVRMLDIHTFKYYRRNEREKLEQDAQKYHWGPLKELFDILTECVGCPIGLPGYFFFPTSTILASTPSPDTFMLISLWLTFDTCVQFDEEKKRRRRKVGSKTSLEVRTARSKGHTHAPVKATRTLDYHDPPARLGSSRGRSAELRVLLAPEDERVDGGGFIVEEDERGGLIFKEEDRVEAR</sequence>
<evidence type="ECO:0000313" key="3">
    <source>
        <dbReference type="Proteomes" id="UP001221142"/>
    </source>
</evidence>
<evidence type="ECO:0000313" key="2">
    <source>
        <dbReference type="EMBL" id="KAJ7607350.1"/>
    </source>
</evidence>
<evidence type="ECO:0000256" key="1">
    <source>
        <dbReference type="SAM" id="MobiDB-lite"/>
    </source>
</evidence>
<dbReference type="AlphaFoldDB" id="A0AAD7B1J6"/>
<comment type="caution">
    <text evidence="2">The sequence shown here is derived from an EMBL/GenBank/DDBJ whole genome shotgun (WGS) entry which is preliminary data.</text>
</comment>
<feature type="region of interest" description="Disordered" evidence="1">
    <location>
        <begin position="316"/>
        <end position="356"/>
    </location>
</feature>
<organism evidence="2 3">
    <name type="scientific">Roridomyces roridus</name>
    <dbReference type="NCBI Taxonomy" id="1738132"/>
    <lineage>
        <taxon>Eukaryota</taxon>
        <taxon>Fungi</taxon>
        <taxon>Dikarya</taxon>
        <taxon>Basidiomycota</taxon>
        <taxon>Agaricomycotina</taxon>
        <taxon>Agaricomycetes</taxon>
        <taxon>Agaricomycetidae</taxon>
        <taxon>Agaricales</taxon>
        <taxon>Marasmiineae</taxon>
        <taxon>Mycenaceae</taxon>
        <taxon>Roridomyces</taxon>
    </lineage>
</organism>
<protein>
    <submittedName>
        <fullName evidence="2">Uncharacterized protein</fullName>
    </submittedName>
</protein>
<name>A0AAD7B1J6_9AGAR</name>
<keyword evidence="3" id="KW-1185">Reference proteome</keyword>